<dbReference type="PANTHER" id="PTHR36151:SF3">
    <property type="entry name" value="ER-BOUND OXYGENASE MPAB_MPAB'_RUBBER OXYGENASE CATALYTIC DOMAIN-CONTAINING PROTEIN"/>
    <property type="match status" value="1"/>
</dbReference>
<accession>A0A1X0DGQ1</accession>
<proteinExistence type="predicted"/>
<dbReference type="AlphaFoldDB" id="A0A1X0DGQ1"/>
<evidence type="ECO:0000313" key="2">
    <source>
        <dbReference type="Proteomes" id="UP000192801"/>
    </source>
</evidence>
<dbReference type="STRING" id="444597.BST26_08510"/>
<gene>
    <name evidence="1" type="ORF">BST26_08510</name>
</gene>
<keyword evidence="2" id="KW-1185">Reference proteome</keyword>
<reference evidence="1 2" key="1">
    <citation type="submission" date="2016-12" db="EMBL/GenBank/DDBJ databases">
        <title>The new phylogeny of genus Mycobacterium.</title>
        <authorList>
            <person name="Tortoli E."/>
            <person name="Trovato A."/>
            <person name="Cirillo D.M."/>
        </authorList>
    </citation>
    <scope>NUCLEOTIDE SEQUENCE [LARGE SCALE GENOMIC DNA]</scope>
    <source>
        <strain evidence="1 2">DSM 45130</strain>
    </source>
</reference>
<dbReference type="RefSeq" id="WP_083030334.1">
    <property type="nucleotide sequence ID" value="NZ_AP022618.1"/>
</dbReference>
<dbReference type="GO" id="GO:0016491">
    <property type="term" value="F:oxidoreductase activity"/>
    <property type="evidence" value="ECO:0007669"/>
    <property type="project" value="InterPro"/>
</dbReference>
<name>A0A1X0DGQ1_9MYCO</name>
<dbReference type="InterPro" id="IPR018713">
    <property type="entry name" value="MPAB/Lcp_cat_dom"/>
</dbReference>
<organism evidence="1 2">
    <name type="scientific">Mycolicibacterium insubricum</name>
    <dbReference type="NCBI Taxonomy" id="444597"/>
    <lineage>
        <taxon>Bacteria</taxon>
        <taxon>Bacillati</taxon>
        <taxon>Actinomycetota</taxon>
        <taxon>Actinomycetes</taxon>
        <taxon>Mycobacteriales</taxon>
        <taxon>Mycobacteriaceae</taxon>
        <taxon>Mycolicibacterium</taxon>
    </lineage>
</organism>
<dbReference type="OrthoDB" id="3422701at2"/>
<sequence length="305" mass="35878">MPMHYLADQAAEPQLPTLTCQETRIQITQRTRRWNRKPVVTVVDALDFWSAAASAANVVMQLSWPEVGYGVAESRVHSGALMYHPWKRLRTTAQYMAVAILGTEEERKAYREAVNVAHRQVRSTNESPVKYNAFNRELQLWVAACLFIFYEDTYQLLHGKLTEEQADAFFRSAMPIGTTLQVTEDMWPATRKDFDVYWNTACERIQVDEFVRDFLMDLVNLKMINVVPRLILAPLLRFLTVGFLAPVFREQLGLEWTDTDRRRFEHLFLFVAVVNRCIPRRLRTYNYTVLMRDLRWRLRRKKPLI</sequence>
<dbReference type="Pfam" id="PF09995">
    <property type="entry name" value="MPAB_Lcp_cat"/>
    <property type="match status" value="1"/>
</dbReference>
<dbReference type="Proteomes" id="UP000192801">
    <property type="component" value="Unassembled WGS sequence"/>
</dbReference>
<dbReference type="PANTHER" id="PTHR36151">
    <property type="entry name" value="BLR2777 PROTEIN"/>
    <property type="match status" value="1"/>
</dbReference>
<dbReference type="EMBL" id="MVHS01000014">
    <property type="protein sequence ID" value="ORA71339.1"/>
    <property type="molecule type" value="Genomic_DNA"/>
</dbReference>
<evidence type="ECO:0000313" key="1">
    <source>
        <dbReference type="EMBL" id="ORA71339.1"/>
    </source>
</evidence>
<protein>
    <submittedName>
        <fullName evidence="1">Uncharacterized protein</fullName>
    </submittedName>
</protein>
<comment type="caution">
    <text evidence="1">The sequence shown here is derived from an EMBL/GenBank/DDBJ whole genome shotgun (WGS) entry which is preliminary data.</text>
</comment>